<sequence length="189" mass="21494">MRCRNVECLEVVPIGFDFRTFRNGEAHTNKDIDESVPSLCDQMQRTALWQFKQLSEIKALGSDSRSALGCFEFGATRAQRRLDCFSCLVQRCAGDFAPFGIESAHPFFEGREFALLPKKVSFNRAQLIDGRRSGDPSGRIGPDSFDVVNHRRRSLLATGRWVQFFLRAIMRSGAGAPLRRVRRLRPPQR</sequence>
<name>A0A6J6DLK6_9ZZZZ</name>
<proteinExistence type="predicted"/>
<reference evidence="1" key="1">
    <citation type="submission" date="2020-05" db="EMBL/GenBank/DDBJ databases">
        <authorList>
            <person name="Chiriac C."/>
            <person name="Salcher M."/>
            <person name="Ghai R."/>
            <person name="Kavagutti S V."/>
        </authorList>
    </citation>
    <scope>NUCLEOTIDE SEQUENCE</scope>
</reference>
<dbReference type="EMBL" id="CAEZTR010000004">
    <property type="protein sequence ID" value="CAB4565021.1"/>
    <property type="molecule type" value="Genomic_DNA"/>
</dbReference>
<accession>A0A6J6DLK6</accession>
<evidence type="ECO:0000313" key="1">
    <source>
        <dbReference type="EMBL" id="CAB4565021.1"/>
    </source>
</evidence>
<organism evidence="1">
    <name type="scientific">freshwater metagenome</name>
    <dbReference type="NCBI Taxonomy" id="449393"/>
    <lineage>
        <taxon>unclassified sequences</taxon>
        <taxon>metagenomes</taxon>
        <taxon>ecological metagenomes</taxon>
    </lineage>
</organism>
<dbReference type="AlphaFoldDB" id="A0A6J6DLK6"/>
<gene>
    <name evidence="1" type="ORF">UFOPK1711_00152</name>
</gene>
<protein>
    <submittedName>
        <fullName evidence="1">Unannotated protein</fullName>
    </submittedName>
</protein>